<dbReference type="PATRIC" id="fig|280871.6.peg.5489"/>
<dbReference type="Proteomes" id="UP000032221">
    <property type="component" value="Unassembled WGS sequence"/>
</dbReference>
<evidence type="ECO:0000313" key="2">
    <source>
        <dbReference type="Proteomes" id="UP000032221"/>
    </source>
</evidence>
<sequence>MTGLSKALGIVAILSRADRRYGPCWHGDIPAALRVVDGDTVNVLDLEASTSEAFRWLDIAAAFGRSMCATRHVCADRTI</sequence>
<organism evidence="1 2">
    <name type="scientific">Mycolicibacterium llatzerense</name>
    <dbReference type="NCBI Taxonomy" id="280871"/>
    <lineage>
        <taxon>Bacteria</taxon>
        <taxon>Bacillati</taxon>
        <taxon>Actinomycetota</taxon>
        <taxon>Actinomycetes</taxon>
        <taxon>Mycobacteriales</taxon>
        <taxon>Mycobacteriaceae</taxon>
        <taxon>Mycolicibacterium</taxon>
    </lineage>
</organism>
<name>A0A0D1KZ36_9MYCO</name>
<reference evidence="1 2" key="1">
    <citation type="submission" date="2015-01" db="EMBL/GenBank/DDBJ databases">
        <title>Genome sequence of Mycobacterium llatzerense and Mycobacterium immunogenum recovered from brain abscess.</title>
        <authorList>
            <person name="Greninger A.L."/>
            <person name="Langelier C."/>
            <person name="Cunningham G."/>
            <person name="Chiu C.Y."/>
            <person name="Miller S."/>
        </authorList>
    </citation>
    <scope>NUCLEOTIDE SEQUENCE [LARGE SCALE GENOMIC DNA]</scope>
    <source>
        <strain evidence="1 2">CLUC14</strain>
    </source>
</reference>
<comment type="caution">
    <text evidence="1">The sequence shown here is derived from an EMBL/GenBank/DDBJ whole genome shotgun (WGS) entry which is preliminary data.</text>
</comment>
<dbReference type="EMBL" id="JXST01000054">
    <property type="protein sequence ID" value="KIU14055.1"/>
    <property type="molecule type" value="Genomic_DNA"/>
</dbReference>
<evidence type="ECO:0000313" key="1">
    <source>
        <dbReference type="EMBL" id="KIU14055.1"/>
    </source>
</evidence>
<dbReference type="AlphaFoldDB" id="A0A0D1KZ36"/>
<keyword evidence="2" id="KW-1185">Reference proteome</keyword>
<dbReference type="RefSeq" id="WP_043987998.1">
    <property type="nucleotide sequence ID" value="NZ_JXST01000054.1"/>
</dbReference>
<accession>A0A0D1KZ36</accession>
<gene>
    <name evidence="1" type="ORF">TL10_26465</name>
</gene>
<protein>
    <submittedName>
        <fullName evidence="1">Uncharacterized protein</fullName>
    </submittedName>
</protein>
<proteinExistence type="predicted"/>
<dbReference type="OrthoDB" id="4762872at2"/>